<evidence type="ECO:0000313" key="3">
    <source>
        <dbReference type="Proteomes" id="UP001057753"/>
    </source>
</evidence>
<organism evidence="2 3">
    <name type="scientific">Salipaludibacillus agaradhaerens</name>
    <name type="common">Bacillus agaradhaerens</name>
    <dbReference type="NCBI Taxonomy" id="76935"/>
    <lineage>
        <taxon>Bacteria</taxon>
        <taxon>Bacillati</taxon>
        <taxon>Bacillota</taxon>
        <taxon>Bacilli</taxon>
        <taxon>Bacillales</taxon>
        <taxon>Bacillaceae</taxon>
    </lineage>
</organism>
<dbReference type="GO" id="GO:0004523">
    <property type="term" value="F:RNA-DNA hybrid ribonuclease activity"/>
    <property type="evidence" value="ECO:0007669"/>
    <property type="project" value="InterPro"/>
</dbReference>
<dbReference type="GO" id="GO:0003964">
    <property type="term" value="F:RNA-directed DNA polymerase activity"/>
    <property type="evidence" value="ECO:0007669"/>
    <property type="project" value="UniProtKB-KW"/>
</dbReference>
<sequence length="135" mass="15075">MIEVYIDGASAGDPGLSGAGVFIKGNGYLLRHAFPLPSMSNHEAEFHACLKGLEVCKEHDFSIISIRSDSKVVVDAIEKRYVKNILYRGLLADILKQMENEFDYAFIKWIPSKSNKEADQLARQGVRQSLSKNTN</sequence>
<dbReference type="Gene3D" id="3.30.420.10">
    <property type="entry name" value="Ribonuclease H-like superfamily/Ribonuclease H"/>
    <property type="match status" value="1"/>
</dbReference>
<dbReference type="GO" id="GO:0003676">
    <property type="term" value="F:nucleic acid binding"/>
    <property type="evidence" value="ECO:0007669"/>
    <property type="project" value="InterPro"/>
</dbReference>
<keyword evidence="2" id="KW-0808">Transferase</keyword>
<dbReference type="PROSITE" id="PS50879">
    <property type="entry name" value="RNASE_H_1"/>
    <property type="match status" value="1"/>
</dbReference>
<dbReference type="Pfam" id="PF13456">
    <property type="entry name" value="RVT_3"/>
    <property type="match status" value="1"/>
</dbReference>
<evidence type="ECO:0000313" key="2">
    <source>
        <dbReference type="EMBL" id="MCR6096243.1"/>
    </source>
</evidence>
<dbReference type="InterPro" id="IPR053151">
    <property type="entry name" value="RNase_H-like"/>
</dbReference>
<keyword evidence="2" id="KW-0548">Nucleotidyltransferase</keyword>
<dbReference type="PANTHER" id="PTHR47723">
    <property type="entry name" value="OS05G0353850 PROTEIN"/>
    <property type="match status" value="1"/>
</dbReference>
<dbReference type="InterPro" id="IPR036397">
    <property type="entry name" value="RNaseH_sf"/>
</dbReference>
<gene>
    <name evidence="2" type="ORF">HXA33_06740</name>
</gene>
<dbReference type="InterPro" id="IPR012337">
    <property type="entry name" value="RNaseH-like_sf"/>
</dbReference>
<dbReference type="EMBL" id="JABXYM010000001">
    <property type="protein sequence ID" value="MCR6096243.1"/>
    <property type="molecule type" value="Genomic_DNA"/>
</dbReference>
<evidence type="ECO:0000259" key="1">
    <source>
        <dbReference type="PROSITE" id="PS50879"/>
    </source>
</evidence>
<dbReference type="InterPro" id="IPR002156">
    <property type="entry name" value="RNaseH_domain"/>
</dbReference>
<reference evidence="2" key="1">
    <citation type="submission" date="2020-06" db="EMBL/GenBank/DDBJ databases">
        <title>Insight into the genomes of haloalkaliphilic bacilli from Kenyan soda lakes.</title>
        <authorList>
            <person name="Mwirichia R."/>
            <person name="Villamizar G.C."/>
            <person name="Poehlein A."/>
            <person name="Mugweru J."/>
            <person name="Kipnyargis A."/>
            <person name="Kiplimo D."/>
            <person name="Orwa P."/>
            <person name="Daniel R."/>
        </authorList>
    </citation>
    <scope>NUCLEOTIDE SEQUENCE</scope>
    <source>
        <strain evidence="2">B1096_S55</strain>
    </source>
</reference>
<comment type="caution">
    <text evidence="2">The sequence shown here is derived from an EMBL/GenBank/DDBJ whole genome shotgun (WGS) entry which is preliminary data.</text>
</comment>
<dbReference type="Proteomes" id="UP001057753">
    <property type="component" value="Unassembled WGS sequence"/>
</dbReference>
<dbReference type="AlphaFoldDB" id="A0A9Q4FYY9"/>
<feature type="domain" description="RNase H type-1" evidence="1">
    <location>
        <begin position="1"/>
        <end position="127"/>
    </location>
</feature>
<dbReference type="CDD" id="cd09279">
    <property type="entry name" value="RNase_HI_like"/>
    <property type="match status" value="1"/>
</dbReference>
<name>A0A9Q4FYY9_SALAG</name>
<dbReference type="SUPFAM" id="SSF53098">
    <property type="entry name" value="Ribonuclease H-like"/>
    <property type="match status" value="1"/>
</dbReference>
<keyword evidence="3" id="KW-1185">Reference proteome</keyword>
<dbReference type="RefSeq" id="WP_257820885.1">
    <property type="nucleotide sequence ID" value="NZ_JABXYM010000001.1"/>
</dbReference>
<dbReference type="PANTHER" id="PTHR47723:SF19">
    <property type="entry name" value="POLYNUCLEOTIDYL TRANSFERASE, RIBONUCLEASE H-LIKE SUPERFAMILY PROTEIN"/>
    <property type="match status" value="1"/>
</dbReference>
<accession>A0A9Q4FYY9</accession>
<protein>
    <submittedName>
        <fullName evidence="2">Reverse transcriptase-like protein</fullName>
    </submittedName>
</protein>
<proteinExistence type="predicted"/>
<keyword evidence="2" id="KW-0695">RNA-directed DNA polymerase</keyword>